<protein>
    <recommendedName>
        <fullName evidence="1">Putative Se/S carrier protein-like domain-containing protein</fullName>
    </recommendedName>
</protein>
<evidence type="ECO:0000259" key="1">
    <source>
        <dbReference type="Pfam" id="PF11823"/>
    </source>
</evidence>
<dbReference type="Proteomes" id="UP001058124">
    <property type="component" value="Unassembled WGS sequence"/>
</dbReference>
<evidence type="ECO:0000313" key="3">
    <source>
        <dbReference type="Proteomes" id="UP001058124"/>
    </source>
</evidence>
<accession>A0AAV5MYC0</accession>
<gene>
    <name evidence="2" type="ORF">SOASR030_09670</name>
</gene>
<sequence length="88" mass="9795">MKNNTAHYGYLFLFHTPLGIIQLKKALAAKGLTYSVIDAPRALTAECGMAVKLFLPDGESFLPLINEQVNAVYLINDDKPVLKWEDES</sequence>
<dbReference type="RefSeq" id="WP_036023135.1">
    <property type="nucleotide sequence ID" value="NZ_BRLH01000001.1"/>
</dbReference>
<dbReference type="EMBL" id="BRLH01000001">
    <property type="protein sequence ID" value="GKX54855.1"/>
    <property type="molecule type" value="Genomic_DNA"/>
</dbReference>
<organism evidence="2 3">
    <name type="scientific">Leminorella grimontii</name>
    <dbReference type="NCBI Taxonomy" id="82981"/>
    <lineage>
        <taxon>Bacteria</taxon>
        <taxon>Pseudomonadati</taxon>
        <taxon>Pseudomonadota</taxon>
        <taxon>Gammaproteobacteria</taxon>
        <taxon>Enterobacterales</taxon>
        <taxon>Budviciaceae</taxon>
        <taxon>Leminorella</taxon>
    </lineage>
</organism>
<keyword evidence="3" id="KW-1185">Reference proteome</keyword>
<comment type="caution">
    <text evidence="2">The sequence shown here is derived from an EMBL/GenBank/DDBJ whole genome shotgun (WGS) entry which is preliminary data.</text>
</comment>
<name>A0AAV5MYC0_9GAMM</name>
<reference evidence="2" key="1">
    <citation type="submission" date="2022-06" db="EMBL/GenBank/DDBJ databases">
        <title>Draft genome sequences of Leminorella grimontii str. JCM5902.</title>
        <authorList>
            <person name="Wakabayashi Y."/>
            <person name="Kojima K."/>
        </authorList>
    </citation>
    <scope>NUCLEOTIDE SEQUENCE</scope>
    <source>
        <strain evidence="2">JCM 5902</strain>
    </source>
</reference>
<dbReference type="AlphaFoldDB" id="A0AAV5MYC0"/>
<dbReference type="InterPro" id="IPR021778">
    <property type="entry name" value="Se/S_carrier-like"/>
</dbReference>
<dbReference type="Pfam" id="PF11823">
    <property type="entry name" value="Se_S_carrier"/>
    <property type="match status" value="1"/>
</dbReference>
<feature type="domain" description="Putative Se/S carrier protein-like" evidence="1">
    <location>
        <begin position="10"/>
        <end position="67"/>
    </location>
</feature>
<evidence type="ECO:0000313" key="2">
    <source>
        <dbReference type="EMBL" id="GKX54855.1"/>
    </source>
</evidence>
<proteinExistence type="predicted"/>